<name>A0A6J8CPI3_MYTCO</name>
<dbReference type="Gene3D" id="2.10.25.10">
    <property type="entry name" value="Laminin"/>
    <property type="match status" value="2"/>
</dbReference>
<evidence type="ECO:0000256" key="7">
    <source>
        <dbReference type="SAM" id="MobiDB-lite"/>
    </source>
</evidence>
<dbReference type="GO" id="GO:0007219">
    <property type="term" value="P:Notch signaling pathway"/>
    <property type="evidence" value="ECO:0007669"/>
    <property type="project" value="TreeGrafter"/>
</dbReference>
<dbReference type="InterPro" id="IPR000742">
    <property type="entry name" value="EGF"/>
</dbReference>
<keyword evidence="1 6" id="KW-0245">EGF-like domain</keyword>
<sequence>MDGTNINNENENVSVFPTVICDNIKPEESNSKSGNENEKKSGRSKHEHELGQFFENPVYGQGDNDRCSSGDMDTVNKHNNQDYVVKSLKREIRKFRCCTFVFVLTTLGFLVLSIILAIFFFRKIAFGHPLLPSNTQWNQSEEHELTNCTSKPCLHGGRCSLSVNSPSCDCIDGYSGKLCEVTPCSSDPCVNSGLCFPANESYVCACPTGYTGKRCEGKIYRNNIDISFY</sequence>
<evidence type="ECO:0000313" key="10">
    <source>
        <dbReference type="EMBL" id="CAC5397024.1"/>
    </source>
</evidence>
<dbReference type="SMART" id="SM00181">
    <property type="entry name" value="EGF"/>
    <property type="match status" value="2"/>
</dbReference>
<dbReference type="InterPro" id="IPR001881">
    <property type="entry name" value="EGF-like_Ca-bd_dom"/>
</dbReference>
<dbReference type="SUPFAM" id="SSF57196">
    <property type="entry name" value="EGF/Laminin"/>
    <property type="match status" value="2"/>
</dbReference>
<dbReference type="PANTHER" id="PTHR12916:SF9">
    <property type="entry name" value="NEUROGENIC LOCUS NOTCH HOMOLOG PROTEIN 1-RELATED"/>
    <property type="match status" value="1"/>
</dbReference>
<dbReference type="PROSITE" id="PS00022">
    <property type="entry name" value="EGF_1"/>
    <property type="match status" value="1"/>
</dbReference>
<dbReference type="OrthoDB" id="6085431at2759"/>
<dbReference type="Pfam" id="PF00008">
    <property type="entry name" value="EGF"/>
    <property type="match status" value="2"/>
</dbReference>
<evidence type="ECO:0000256" key="3">
    <source>
        <dbReference type="ARBA" id="ARBA00022737"/>
    </source>
</evidence>
<keyword evidence="4 6" id="KW-1015">Disulfide bond</keyword>
<evidence type="ECO:0000259" key="9">
    <source>
        <dbReference type="PROSITE" id="PS50026"/>
    </source>
</evidence>
<comment type="caution">
    <text evidence="6">Lacks conserved residue(s) required for the propagation of feature annotation.</text>
</comment>
<feature type="disulfide bond" evidence="6">
    <location>
        <begin position="206"/>
        <end position="215"/>
    </location>
</feature>
<protein>
    <recommendedName>
        <fullName evidence="9">EGF-like domain-containing protein</fullName>
    </recommendedName>
</protein>
<feature type="transmembrane region" description="Helical" evidence="8">
    <location>
        <begin position="97"/>
        <end position="121"/>
    </location>
</feature>
<dbReference type="EMBL" id="CACVKT020005663">
    <property type="protein sequence ID" value="CAC5397024.1"/>
    <property type="molecule type" value="Genomic_DNA"/>
</dbReference>
<dbReference type="GO" id="GO:0071944">
    <property type="term" value="C:cell periphery"/>
    <property type="evidence" value="ECO:0007669"/>
    <property type="project" value="UniProtKB-ARBA"/>
</dbReference>
<keyword evidence="8" id="KW-0812">Transmembrane</keyword>
<dbReference type="FunFam" id="2.10.25.10:FF:000012">
    <property type="entry name" value="Delta-like protein"/>
    <property type="match status" value="1"/>
</dbReference>
<dbReference type="CDD" id="cd00054">
    <property type="entry name" value="EGF_CA"/>
    <property type="match status" value="2"/>
</dbReference>
<feature type="domain" description="EGF-like" evidence="9">
    <location>
        <begin position="180"/>
        <end position="216"/>
    </location>
</feature>
<dbReference type="FunFam" id="2.10.25.10:FF:000185">
    <property type="entry name" value="basement membrane-specific heparan sulfate proteoglycan core protein-like"/>
    <property type="match status" value="1"/>
</dbReference>
<keyword evidence="8" id="KW-1133">Transmembrane helix</keyword>
<keyword evidence="2" id="KW-0732">Signal</keyword>
<feature type="region of interest" description="Disordered" evidence="7">
    <location>
        <begin position="24"/>
        <end position="46"/>
    </location>
</feature>
<keyword evidence="8" id="KW-0472">Membrane</keyword>
<gene>
    <name evidence="10" type="ORF">MCOR_31510</name>
</gene>
<dbReference type="PROSITE" id="PS01186">
    <property type="entry name" value="EGF_2"/>
    <property type="match status" value="1"/>
</dbReference>
<dbReference type="Proteomes" id="UP000507470">
    <property type="component" value="Unassembled WGS sequence"/>
</dbReference>
<dbReference type="AlphaFoldDB" id="A0A6J8CPI3"/>
<evidence type="ECO:0000256" key="1">
    <source>
        <dbReference type="ARBA" id="ARBA00022536"/>
    </source>
</evidence>
<dbReference type="SMART" id="SM00179">
    <property type="entry name" value="EGF_CA"/>
    <property type="match status" value="2"/>
</dbReference>
<evidence type="ECO:0000256" key="6">
    <source>
        <dbReference type="PROSITE-ProRule" id="PRU00076"/>
    </source>
</evidence>
<keyword evidence="11" id="KW-1185">Reference proteome</keyword>
<evidence type="ECO:0000256" key="5">
    <source>
        <dbReference type="ARBA" id="ARBA00023180"/>
    </source>
</evidence>
<feature type="domain" description="EGF-like" evidence="9">
    <location>
        <begin position="144"/>
        <end position="177"/>
    </location>
</feature>
<evidence type="ECO:0000256" key="2">
    <source>
        <dbReference type="ARBA" id="ARBA00022729"/>
    </source>
</evidence>
<dbReference type="GO" id="GO:0005509">
    <property type="term" value="F:calcium ion binding"/>
    <property type="evidence" value="ECO:0007669"/>
    <property type="project" value="InterPro"/>
</dbReference>
<proteinExistence type="predicted"/>
<dbReference type="PROSITE" id="PS50026">
    <property type="entry name" value="EGF_3"/>
    <property type="match status" value="2"/>
</dbReference>
<evidence type="ECO:0000256" key="4">
    <source>
        <dbReference type="ARBA" id="ARBA00023157"/>
    </source>
</evidence>
<dbReference type="PANTHER" id="PTHR12916">
    <property type="entry name" value="CYTOCHROME C OXIDASE POLYPEPTIDE VIC-2"/>
    <property type="match status" value="1"/>
</dbReference>
<organism evidence="10 11">
    <name type="scientific">Mytilus coruscus</name>
    <name type="common">Sea mussel</name>
    <dbReference type="NCBI Taxonomy" id="42192"/>
    <lineage>
        <taxon>Eukaryota</taxon>
        <taxon>Metazoa</taxon>
        <taxon>Spiralia</taxon>
        <taxon>Lophotrochozoa</taxon>
        <taxon>Mollusca</taxon>
        <taxon>Bivalvia</taxon>
        <taxon>Autobranchia</taxon>
        <taxon>Pteriomorphia</taxon>
        <taxon>Mytilida</taxon>
        <taxon>Mytiloidea</taxon>
        <taxon>Mytilidae</taxon>
        <taxon>Mytilinae</taxon>
        <taxon>Mytilus</taxon>
    </lineage>
</organism>
<dbReference type="GO" id="GO:0005112">
    <property type="term" value="F:Notch binding"/>
    <property type="evidence" value="ECO:0007669"/>
    <property type="project" value="TreeGrafter"/>
</dbReference>
<reference evidence="10 11" key="1">
    <citation type="submission" date="2020-06" db="EMBL/GenBank/DDBJ databases">
        <authorList>
            <person name="Li R."/>
            <person name="Bekaert M."/>
        </authorList>
    </citation>
    <scope>NUCLEOTIDE SEQUENCE [LARGE SCALE GENOMIC DNA]</scope>
    <source>
        <strain evidence="11">wild</strain>
    </source>
</reference>
<keyword evidence="5" id="KW-0325">Glycoprotein</keyword>
<evidence type="ECO:0000313" key="11">
    <source>
        <dbReference type="Proteomes" id="UP000507470"/>
    </source>
</evidence>
<accession>A0A6J8CPI3</accession>
<evidence type="ECO:0000256" key="8">
    <source>
        <dbReference type="SAM" id="Phobius"/>
    </source>
</evidence>
<keyword evidence="3" id="KW-0677">Repeat</keyword>